<geneLocation type="plasmid" evidence="1 2">
    <name>psa3239</name>
</geneLocation>
<sequence>MSRSATTPATAPVATAMVHAAGIAARGDEHACRWVAVRHAGDHIHIAATLARQDGRHPRLRGDIPAMHTAVRVFEARRGLTPMSPLDRTARRRPATGEAAKAARRGLAETAREVLQRTVRIAAALAHDDADFLDRLRDAGLRVRERHGDDGALGGYAVALPRGPRGPRVPAGVVLRFDARLRPVPAPWPRTQR</sequence>
<dbReference type="EMBL" id="CP102516">
    <property type="protein sequence ID" value="UUY52539.1"/>
    <property type="molecule type" value="Genomic_DNA"/>
</dbReference>
<reference evidence="1" key="1">
    <citation type="submission" date="2022-08" db="EMBL/GenBank/DDBJ databases">
        <authorList>
            <person name="Tian L."/>
        </authorList>
    </citation>
    <scope>NUCLEOTIDE SEQUENCE</scope>
    <source>
        <strain evidence="1">CM253</strain>
        <plasmid evidence="1">psa3239</plasmid>
    </source>
</reference>
<dbReference type="RefSeq" id="WP_257858280.1">
    <property type="nucleotide sequence ID" value="NZ_CP102516.1"/>
</dbReference>
<name>A0ABY5Q8J5_9ACTN</name>
<evidence type="ECO:0008006" key="3">
    <source>
        <dbReference type="Google" id="ProtNLM"/>
    </source>
</evidence>
<organism evidence="1 2">
    <name type="scientific">Streptomyces yangpuensis</name>
    <dbReference type="NCBI Taxonomy" id="1648182"/>
    <lineage>
        <taxon>Bacteria</taxon>
        <taxon>Bacillati</taxon>
        <taxon>Actinomycetota</taxon>
        <taxon>Actinomycetes</taxon>
        <taxon>Kitasatosporales</taxon>
        <taxon>Streptomycetaceae</taxon>
        <taxon>Streptomyces</taxon>
    </lineage>
</organism>
<evidence type="ECO:0000313" key="2">
    <source>
        <dbReference type="Proteomes" id="UP001057738"/>
    </source>
</evidence>
<keyword evidence="2" id="KW-1185">Reference proteome</keyword>
<protein>
    <recommendedName>
        <fullName evidence="3">Relaxase/Mobilisation nuclease domain-containing protein</fullName>
    </recommendedName>
</protein>
<proteinExistence type="predicted"/>
<evidence type="ECO:0000313" key="1">
    <source>
        <dbReference type="EMBL" id="UUY52539.1"/>
    </source>
</evidence>
<accession>A0ABY5Q8J5</accession>
<dbReference type="GeneID" id="95578815"/>
<gene>
    <name evidence="1" type="ORF">NRK68_35335</name>
</gene>
<dbReference type="Proteomes" id="UP001057738">
    <property type="component" value="Plasmid psa3239"/>
</dbReference>
<keyword evidence="1" id="KW-0614">Plasmid</keyword>